<keyword evidence="2" id="KW-1185">Reference proteome</keyword>
<sequence length="207" mass="23412">MQRSTPRNQGPFDLDLDYSPIAVSILTETPHLASSGHFLQRPPTAMPVEELTLERLEGKLCHPQHIPRKSHNCEWLACGAKFRLCSIVRNLRSTLTTVVRQVWPIRVRNGPTARFPKRSWTIGSPMSLREDGLGASTTMAGIVGRGTQRWKRRGDQNSDTRHDFVLGNSNTALVCLAIPRGKTAIDWHLELRDWKAKIQHRELTNHG</sequence>
<dbReference type="RefSeq" id="XP_040716387.1">
    <property type="nucleotide sequence ID" value="XM_040860166.1"/>
</dbReference>
<dbReference type="Proteomes" id="UP000193689">
    <property type="component" value="Unassembled WGS sequence"/>
</dbReference>
<dbReference type="EMBL" id="MCFJ01000006">
    <property type="protein sequence ID" value="ORY65235.1"/>
    <property type="molecule type" value="Genomic_DNA"/>
</dbReference>
<organism evidence="1 2">
    <name type="scientific">Pseudomassariella vexata</name>
    <dbReference type="NCBI Taxonomy" id="1141098"/>
    <lineage>
        <taxon>Eukaryota</taxon>
        <taxon>Fungi</taxon>
        <taxon>Dikarya</taxon>
        <taxon>Ascomycota</taxon>
        <taxon>Pezizomycotina</taxon>
        <taxon>Sordariomycetes</taxon>
        <taxon>Xylariomycetidae</taxon>
        <taxon>Amphisphaeriales</taxon>
        <taxon>Pseudomassariaceae</taxon>
        <taxon>Pseudomassariella</taxon>
    </lineage>
</organism>
<dbReference type="InParanoid" id="A0A1Y2E2Z3"/>
<evidence type="ECO:0000313" key="2">
    <source>
        <dbReference type="Proteomes" id="UP000193689"/>
    </source>
</evidence>
<name>A0A1Y2E2Z3_9PEZI</name>
<accession>A0A1Y2E2Z3</accession>
<dbReference type="AlphaFoldDB" id="A0A1Y2E2Z3"/>
<protein>
    <submittedName>
        <fullName evidence="1">Uncharacterized protein</fullName>
    </submittedName>
</protein>
<comment type="caution">
    <text evidence="1">The sequence shown here is derived from an EMBL/GenBank/DDBJ whole genome shotgun (WGS) entry which is preliminary data.</text>
</comment>
<reference evidence="1 2" key="1">
    <citation type="submission" date="2016-07" db="EMBL/GenBank/DDBJ databases">
        <title>Pervasive Adenine N6-methylation of Active Genes in Fungi.</title>
        <authorList>
            <consortium name="DOE Joint Genome Institute"/>
            <person name="Mondo S.J."/>
            <person name="Dannebaum R.O."/>
            <person name="Kuo R.C."/>
            <person name="Labutti K."/>
            <person name="Haridas S."/>
            <person name="Kuo A."/>
            <person name="Salamov A."/>
            <person name="Ahrendt S.R."/>
            <person name="Lipzen A."/>
            <person name="Sullivan W."/>
            <person name="Andreopoulos W.B."/>
            <person name="Clum A."/>
            <person name="Lindquist E."/>
            <person name="Daum C."/>
            <person name="Ramamoorthy G.K."/>
            <person name="Gryganskyi A."/>
            <person name="Culley D."/>
            <person name="Magnuson J.K."/>
            <person name="James T.Y."/>
            <person name="O'Malley M.A."/>
            <person name="Stajich J.E."/>
            <person name="Spatafora J.W."/>
            <person name="Visel A."/>
            <person name="Grigoriev I.V."/>
        </authorList>
    </citation>
    <scope>NUCLEOTIDE SEQUENCE [LARGE SCALE GENOMIC DNA]</scope>
    <source>
        <strain evidence="1 2">CBS 129021</strain>
    </source>
</reference>
<evidence type="ECO:0000313" key="1">
    <source>
        <dbReference type="EMBL" id="ORY65235.1"/>
    </source>
</evidence>
<dbReference type="GeneID" id="63776378"/>
<gene>
    <name evidence="1" type="ORF">BCR38DRAFT_432184</name>
</gene>
<proteinExistence type="predicted"/>